<dbReference type="OrthoDB" id="1060785at2759"/>
<proteinExistence type="predicted"/>
<feature type="region of interest" description="Disordered" evidence="1">
    <location>
        <begin position="142"/>
        <end position="163"/>
    </location>
</feature>
<feature type="region of interest" description="Disordered" evidence="1">
    <location>
        <begin position="1"/>
        <end position="129"/>
    </location>
</feature>
<keyword evidence="4" id="KW-1185">Reference proteome</keyword>
<organism evidence="3 4">
    <name type="scientific">Desmophyllum pertusum</name>
    <dbReference type="NCBI Taxonomy" id="174260"/>
    <lineage>
        <taxon>Eukaryota</taxon>
        <taxon>Metazoa</taxon>
        <taxon>Cnidaria</taxon>
        <taxon>Anthozoa</taxon>
        <taxon>Hexacorallia</taxon>
        <taxon>Scleractinia</taxon>
        <taxon>Caryophylliina</taxon>
        <taxon>Caryophylliidae</taxon>
        <taxon>Desmophyllum</taxon>
    </lineage>
</organism>
<dbReference type="AlphaFoldDB" id="A0A9X0A7K4"/>
<evidence type="ECO:0000256" key="1">
    <source>
        <dbReference type="SAM" id="MobiDB-lite"/>
    </source>
</evidence>
<reference evidence="3" key="1">
    <citation type="submission" date="2023-01" db="EMBL/GenBank/DDBJ databases">
        <title>Genome assembly of the deep-sea coral Lophelia pertusa.</title>
        <authorList>
            <person name="Herrera S."/>
            <person name="Cordes E."/>
        </authorList>
    </citation>
    <scope>NUCLEOTIDE SEQUENCE</scope>
    <source>
        <strain evidence="3">USNM1676648</strain>
        <tissue evidence="3">Polyp</tissue>
    </source>
</reference>
<dbReference type="SMART" id="SM00246">
    <property type="entry name" value="WH2"/>
    <property type="match status" value="1"/>
</dbReference>
<feature type="compositionally biased region" description="Acidic residues" evidence="1">
    <location>
        <begin position="146"/>
        <end position="163"/>
    </location>
</feature>
<evidence type="ECO:0000313" key="3">
    <source>
        <dbReference type="EMBL" id="KAJ7394264.1"/>
    </source>
</evidence>
<feature type="domain" description="WH2" evidence="2">
    <location>
        <begin position="96"/>
        <end position="113"/>
    </location>
</feature>
<feature type="compositionally biased region" description="Low complexity" evidence="1">
    <location>
        <begin position="54"/>
        <end position="83"/>
    </location>
</feature>
<feature type="compositionally biased region" description="Basic and acidic residues" evidence="1">
    <location>
        <begin position="112"/>
        <end position="126"/>
    </location>
</feature>
<comment type="caution">
    <text evidence="3">The sequence shown here is derived from an EMBL/GenBank/DDBJ whole genome shotgun (WGS) entry which is preliminary data.</text>
</comment>
<dbReference type="PROSITE" id="PS51082">
    <property type="entry name" value="WH2"/>
    <property type="match status" value="1"/>
</dbReference>
<accession>A0A9X0A7K4</accession>
<feature type="compositionally biased region" description="Pro residues" evidence="1">
    <location>
        <begin position="20"/>
        <end position="42"/>
    </location>
</feature>
<dbReference type="Proteomes" id="UP001163046">
    <property type="component" value="Unassembled WGS sequence"/>
</dbReference>
<evidence type="ECO:0000259" key="2">
    <source>
        <dbReference type="PROSITE" id="PS51082"/>
    </source>
</evidence>
<name>A0A9X0A7K4_9CNID</name>
<dbReference type="InterPro" id="IPR003124">
    <property type="entry name" value="WH2_dom"/>
</dbReference>
<dbReference type="Pfam" id="PF02205">
    <property type="entry name" value="WH2"/>
    <property type="match status" value="1"/>
</dbReference>
<dbReference type="Gene3D" id="6.10.280.150">
    <property type="match status" value="1"/>
</dbReference>
<evidence type="ECO:0000313" key="4">
    <source>
        <dbReference type="Proteomes" id="UP001163046"/>
    </source>
</evidence>
<gene>
    <name evidence="3" type="primary">wve-1</name>
    <name evidence="3" type="ORF">OS493_000066</name>
</gene>
<dbReference type="GO" id="GO:0003779">
    <property type="term" value="F:actin binding"/>
    <property type="evidence" value="ECO:0007669"/>
    <property type="project" value="InterPro"/>
</dbReference>
<sequence>MSSPPRGHNDAMTSPVGNMVPPPPPMPGLPAPPPPPPPPPLPGQGGMPSLKQATSQSSVGSPPTVSPSSTSLTTSESSTSVQSGDTPLPPKEQVDARSDLLSAIRTGMALRKVQDQEAKNEQRKDTNGFMDVATILARRIAVEYSSSEDESETGSEWSDGEDE</sequence>
<protein>
    <submittedName>
        <fullName evidence="3">Wiskott-Aldrich syndrome protein member 3-like</fullName>
    </submittedName>
</protein>
<dbReference type="EMBL" id="MU825396">
    <property type="protein sequence ID" value="KAJ7394264.1"/>
    <property type="molecule type" value="Genomic_DNA"/>
</dbReference>